<accession>Q3UPN8</accession>
<evidence type="ECO:0000313" key="3">
    <source>
        <dbReference type="MGI" id="MGI:2684953"/>
    </source>
</evidence>
<keyword evidence="1" id="KW-0812">Transmembrane</keyword>
<dbReference type="AGR" id="MGI:2684953"/>
<name>Q3UPN8_MOUSE</name>
<sequence length="98" mass="11889">MNKNILRLFAIIGYQLLKIYIVFLNNYFGRAWTLEWNFYFTAYFLKILRSTSPLHHIDLFIRIQSTSIKARHCGALWLLWSQWWAILKYVTNRNEVDS</sequence>
<dbReference type="MGI" id="MGI:2684953">
    <property type="gene designation" value="Dnah7b"/>
</dbReference>
<proteinExistence type="evidence at transcript level"/>
<evidence type="ECO:0000313" key="2">
    <source>
        <dbReference type="EMBL" id="BAE25357.1"/>
    </source>
</evidence>
<reference evidence="2" key="8">
    <citation type="journal article" date="2005" name="Science">
        <title>Antisense Transcription in the Mammalian Transcriptome.</title>
        <authorList>
            <consortium name="RIKEN Genome Exploration Research Group and Genome Science Group (Genome Network Project Core Group) and the FANTOM Consortium"/>
        </authorList>
    </citation>
    <scope>NUCLEOTIDE SEQUENCE</scope>
    <source>
        <strain evidence="2">C57BL/6J</strain>
        <tissue evidence="2">Ovary</tissue>
    </source>
</reference>
<organism evidence="2">
    <name type="scientific">Mus musculus</name>
    <name type="common">Mouse</name>
    <dbReference type="NCBI Taxonomy" id="10090"/>
    <lineage>
        <taxon>Eukaryota</taxon>
        <taxon>Metazoa</taxon>
        <taxon>Chordata</taxon>
        <taxon>Craniata</taxon>
        <taxon>Vertebrata</taxon>
        <taxon>Euteleostomi</taxon>
        <taxon>Mammalia</taxon>
        <taxon>Eutheria</taxon>
        <taxon>Euarchontoglires</taxon>
        <taxon>Glires</taxon>
        <taxon>Rodentia</taxon>
        <taxon>Myomorpha</taxon>
        <taxon>Muroidea</taxon>
        <taxon>Muridae</taxon>
        <taxon>Murinae</taxon>
        <taxon>Mus</taxon>
        <taxon>Mus</taxon>
    </lineage>
</organism>
<keyword evidence="1" id="KW-1133">Transmembrane helix</keyword>
<gene>
    <name evidence="3" type="primary">Dnah7b</name>
    <name evidence="3" type="synonym">Dnahc7b</name>
</gene>
<feature type="transmembrane region" description="Helical" evidence="1">
    <location>
        <begin position="6"/>
        <end position="28"/>
    </location>
</feature>
<keyword evidence="1" id="KW-0472">Membrane</keyword>
<reference evidence="2" key="6">
    <citation type="submission" date="2004-03" db="EMBL/GenBank/DDBJ databases">
        <authorList>
            <person name="Arakawa T."/>
            <person name="Carninci P."/>
            <person name="Fukuda S."/>
            <person name="Hashizume W."/>
            <person name="Hayashida K."/>
            <person name="Hori F."/>
            <person name="Iida J."/>
            <person name="Imamura K."/>
            <person name="Imotani K."/>
            <person name="Itoh M."/>
            <person name="Kanagawa S."/>
            <person name="Kawai J."/>
            <person name="Kojima M."/>
            <person name="Konno H."/>
            <person name="Murata M."/>
            <person name="Nakamura M."/>
            <person name="Ninomiya N."/>
            <person name="Nishiyori H."/>
            <person name="Nomura K."/>
            <person name="Ohno M."/>
            <person name="Sakazume N."/>
            <person name="Sano H."/>
            <person name="Sasaki D."/>
            <person name="Shibata K."/>
            <person name="Shiraki T."/>
            <person name="Tagami M."/>
            <person name="Tagami Y."/>
            <person name="Waki K."/>
            <person name="Watahiki A."/>
            <person name="Muramatsu M."/>
            <person name="Hayashizaki Y."/>
        </authorList>
    </citation>
    <scope>NUCLEOTIDE SEQUENCE</scope>
    <source>
        <strain evidence="2">C57BL/6J</strain>
        <tissue evidence="2">Ovary</tissue>
    </source>
</reference>
<protein>
    <submittedName>
        <fullName evidence="2">Uncharacterized protein</fullName>
    </submittedName>
</protein>
<reference evidence="2" key="4">
    <citation type="journal article" date="2001" name="Nature">
        <title>Functional annotation of a full-length mouse cDNA collection.</title>
        <authorList>
            <consortium name="The RIKEN Genome Exploration Research Group Phase II Team and the FANTOM Consortium"/>
        </authorList>
    </citation>
    <scope>NUCLEOTIDE SEQUENCE</scope>
    <source>
        <strain evidence="2">C57BL/6J</strain>
        <tissue evidence="2">Ovary</tissue>
    </source>
</reference>
<reference evidence="2" key="5">
    <citation type="journal article" date="2002" name="Nature">
        <title>Analysis of the mouse transcriptome based on functional annotation of 60,770 full-length cDNAs.</title>
        <authorList>
            <consortium name="The FANTOM Consortium and the RIKEN Genome Exploration Research Group Phase I and II Team"/>
        </authorList>
    </citation>
    <scope>NUCLEOTIDE SEQUENCE</scope>
    <source>
        <strain evidence="2">C57BL/6J</strain>
        <tissue evidence="2">Ovary</tissue>
    </source>
</reference>
<dbReference type="EMBL" id="AK143375">
    <property type="protein sequence ID" value="BAE25357.1"/>
    <property type="molecule type" value="mRNA"/>
</dbReference>
<dbReference type="AlphaFoldDB" id="Q3UPN8"/>
<reference evidence="2" key="1">
    <citation type="journal article" date="1999" name="Methods Enzymol.">
        <title>High-efficiency full-length cDNA cloning.</title>
        <authorList>
            <person name="Carninci P."/>
            <person name="Hayashizaki Y."/>
        </authorList>
    </citation>
    <scope>NUCLEOTIDE SEQUENCE</scope>
    <source>
        <strain evidence="2">C57BL/6J</strain>
        <tissue evidence="2">Ovary</tissue>
    </source>
</reference>
<reference evidence="2" key="3">
    <citation type="journal article" date="2000" name="Genome Res.">
        <title>RIKEN integrated sequence analysis (RISA) system--384-format sequencing pipeline with 384 multicapillary sequencer.</title>
        <authorList>
            <person name="Shibata K."/>
            <person name="Itoh M."/>
            <person name="Aizawa K."/>
            <person name="Nagaoka S."/>
            <person name="Sasaki N."/>
            <person name="Carninci P."/>
            <person name="Konno H."/>
            <person name="Akiyama J."/>
            <person name="Nishi K."/>
            <person name="Kitsunai T."/>
            <person name="Tashiro H."/>
            <person name="Itoh M."/>
            <person name="Sumi N."/>
            <person name="Ishii Y."/>
            <person name="Nakamura S."/>
            <person name="Hazama M."/>
            <person name="Nishine T."/>
            <person name="Harada A."/>
            <person name="Yamamoto R."/>
            <person name="Matsumoto H."/>
            <person name="Sakaguchi S."/>
            <person name="Ikegami T."/>
            <person name="Kashiwagi K."/>
            <person name="Fujiwake S."/>
            <person name="Inoue K."/>
            <person name="Togawa Y."/>
            <person name="Izawa M."/>
            <person name="Ohara E."/>
            <person name="Watahiki M."/>
            <person name="Yoneda Y."/>
            <person name="Ishikawa T."/>
            <person name="Ozawa K."/>
            <person name="Tanaka T."/>
            <person name="Matsuura S."/>
            <person name="Kawai J."/>
            <person name="Okazaki Y."/>
            <person name="Muramatsu M."/>
            <person name="Inoue Y."/>
            <person name="Kira A."/>
            <person name="Hayashizaki Y."/>
        </authorList>
    </citation>
    <scope>NUCLEOTIDE SEQUENCE</scope>
    <source>
        <strain evidence="2">C57BL/6J</strain>
        <tissue evidence="2">Ovary</tissue>
    </source>
</reference>
<reference evidence="2" key="7">
    <citation type="journal article" date="2005" name="Science">
        <title>The Transcriptional Landscape of the Mammalian Genome.</title>
        <authorList>
            <consortium name="The FANTOM Consortium"/>
            <consortium name="Riken Genome Exploration Research Group and Genome Science Group (Genome Network Project Core Group)"/>
        </authorList>
    </citation>
    <scope>NUCLEOTIDE SEQUENCE</scope>
    <source>
        <strain evidence="2">C57BL/6J</strain>
        <tissue evidence="2">Ovary</tissue>
    </source>
</reference>
<reference evidence="2" key="2">
    <citation type="journal article" date="2000" name="Genome Res.">
        <title>Normalization and subtraction of cap-trapper-selected cDNAs to prepare full-length cDNA libraries for rapid discovery of new genes.</title>
        <authorList>
            <person name="Carninci P."/>
            <person name="Shibata Y."/>
            <person name="Hayatsu N."/>
            <person name="Sugahara Y."/>
            <person name="Shibata K."/>
            <person name="Itoh M."/>
            <person name="Konno H."/>
            <person name="Okazaki Y."/>
            <person name="Muramatsu M."/>
            <person name="Hayashizaki Y."/>
        </authorList>
    </citation>
    <scope>NUCLEOTIDE SEQUENCE</scope>
    <source>
        <strain evidence="2">C57BL/6J</strain>
        <tissue evidence="2">Ovary</tissue>
    </source>
</reference>
<evidence type="ECO:0000256" key="1">
    <source>
        <dbReference type="SAM" id="Phobius"/>
    </source>
</evidence>